<reference evidence="3" key="1">
    <citation type="journal article" date="2011" name="Nat. Genet.">
        <title>The Arabidopsis lyrata genome sequence and the basis of rapid genome size change.</title>
        <authorList>
            <person name="Hu T.T."/>
            <person name="Pattyn P."/>
            <person name="Bakker E.G."/>
            <person name="Cao J."/>
            <person name="Cheng J.-F."/>
            <person name="Clark R.M."/>
            <person name="Fahlgren N."/>
            <person name="Fawcett J.A."/>
            <person name="Grimwood J."/>
            <person name="Gundlach H."/>
            <person name="Haberer G."/>
            <person name="Hollister J.D."/>
            <person name="Ossowski S."/>
            <person name="Ottilar R.P."/>
            <person name="Salamov A.A."/>
            <person name="Schneeberger K."/>
            <person name="Spannagl M."/>
            <person name="Wang X."/>
            <person name="Yang L."/>
            <person name="Nasrallah M.E."/>
            <person name="Bergelson J."/>
            <person name="Carrington J.C."/>
            <person name="Gaut B.S."/>
            <person name="Schmutz J."/>
            <person name="Mayer K.F.X."/>
            <person name="Van de Peer Y."/>
            <person name="Grigoriev I.V."/>
            <person name="Nordborg M."/>
            <person name="Weigel D."/>
            <person name="Guo Y.-L."/>
        </authorList>
    </citation>
    <scope>NUCLEOTIDE SEQUENCE [LARGE SCALE GENOMIC DNA]</scope>
    <source>
        <strain evidence="3">cv. MN47</strain>
    </source>
</reference>
<evidence type="ECO:0000313" key="3">
    <source>
        <dbReference type="Proteomes" id="UP000008694"/>
    </source>
</evidence>
<protein>
    <submittedName>
        <fullName evidence="2">Predicted protein</fullName>
    </submittedName>
</protein>
<dbReference type="AlphaFoldDB" id="D7MIX0"/>
<sequence length="50" mass="5483">MGLGDSYDYGINSPLDYSSEEEDMGLVDSYDYGINSPLDSTETFSLKFSG</sequence>
<dbReference type="EMBL" id="GL348719">
    <property type="protein sequence ID" value="EFH46902.1"/>
    <property type="molecule type" value="Genomic_DNA"/>
</dbReference>
<evidence type="ECO:0000256" key="1">
    <source>
        <dbReference type="SAM" id="MobiDB-lite"/>
    </source>
</evidence>
<organism evidence="3">
    <name type="scientific">Arabidopsis lyrata subsp. lyrata</name>
    <name type="common">Lyre-leaved rock-cress</name>
    <dbReference type="NCBI Taxonomy" id="81972"/>
    <lineage>
        <taxon>Eukaryota</taxon>
        <taxon>Viridiplantae</taxon>
        <taxon>Streptophyta</taxon>
        <taxon>Embryophyta</taxon>
        <taxon>Tracheophyta</taxon>
        <taxon>Spermatophyta</taxon>
        <taxon>Magnoliopsida</taxon>
        <taxon>eudicotyledons</taxon>
        <taxon>Gunneridae</taxon>
        <taxon>Pentapetalae</taxon>
        <taxon>rosids</taxon>
        <taxon>malvids</taxon>
        <taxon>Brassicales</taxon>
        <taxon>Brassicaceae</taxon>
        <taxon>Camelineae</taxon>
        <taxon>Arabidopsis</taxon>
    </lineage>
</organism>
<dbReference type="HOGENOM" id="CLU_3127058_0_0_1"/>
<feature type="region of interest" description="Disordered" evidence="1">
    <location>
        <begin position="1"/>
        <end position="20"/>
    </location>
</feature>
<dbReference type="Gramene" id="Al_scaffold_0007_3518">
    <property type="protein sequence ID" value="Al_scaffold_0007_3518"/>
    <property type="gene ID" value="Al_scaffold_0007_3518"/>
</dbReference>
<accession>D7MIX0</accession>
<name>D7MIX0_ARALL</name>
<evidence type="ECO:0000313" key="2">
    <source>
        <dbReference type="EMBL" id="EFH46902.1"/>
    </source>
</evidence>
<gene>
    <name evidence="2" type="ORF">ARALYDRAFT_659463</name>
</gene>
<keyword evidence="3" id="KW-1185">Reference proteome</keyword>
<proteinExistence type="predicted"/>
<dbReference type="Proteomes" id="UP000008694">
    <property type="component" value="Unassembled WGS sequence"/>
</dbReference>